<keyword evidence="3" id="KW-1185">Reference proteome</keyword>
<evidence type="ECO:0000313" key="2">
    <source>
        <dbReference type="EMBL" id="KAK4149462.1"/>
    </source>
</evidence>
<feature type="compositionally biased region" description="Low complexity" evidence="1">
    <location>
        <begin position="628"/>
        <end position="639"/>
    </location>
</feature>
<organism evidence="2 3">
    <name type="scientific">Chaetomidium leptoderma</name>
    <dbReference type="NCBI Taxonomy" id="669021"/>
    <lineage>
        <taxon>Eukaryota</taxon>
        <taxon>Fungi</taxon>
        <taxon>Dikarya</taxon>
        <taxon>Ascomycota</taxon>
        <taxon>Pezizomycotina</taxon>
        <taxon>Sordariomycetes</taxon>
        <taxon>Sordariomycetidae</taxon>
        <taxon>Sordariales</taxon>
        <taxon>Chaetomiaceae</taxon>
        <taxon>Chaetomidium</taxon>
    </lineage>
</organism>
<protein>
    <submittedName>
        <fullName evidence="2">Uncharacterized protein</fullName>
    </submittedName>
</protein>
<dbReference type="Proteomes" id="UP001302745">
    <property type="component" value="Unassembled WGS sequence"/>
</dbReference>
<gene>
    <name evidence="2" type="ORF">C8A00DRAFT_37946</name>
</gene>
<comment type="caution">
    <text evidence="2">The sequence shown here is derived from an EMBL/GenBank/DDBJ whole genome shotgun (WGS) entry which is preliminary data.</text>
</comment>
<accession>A0AAN6VDI6</accession>
<sequence>MAPPSRPIEDEQLQQLWDFVNGNGNGNGGAESMEGVESGNIDDFQFGSGNEGFFGSPSDVFGSNAFESNAADASNATQAPAPSTPNLQSGLTFPQVDSAPPASTPDRQPGLALPQVDPALHGSSTVQDPFSTGQDLASAFTEFNLPQYPSTPLLGQDNGNNRAATRQESPYGNPSSSSPFDMPSALPSGGQFGMYSNMQQQPQQAQQQLQQHHRMTYGNDQPISYRSTQTFGPQSFNYQGSVPQHLPLETHMSGQGYPMTPAQGSMAPNPFQPRFPVLNQPAQQPPHPPVPQPPVAQPGQANQPNQALLGDKIHHKRNRRHEAASDASRFYTKPTGLGPWGPLVGARAKAPLFQYYQTSAELRPGIMLTKDQLVTFMRGSGHPSPNRQLTLWIQNTAAQVNERYAGKAGAAKCRFKDCPAGSNTILKGFYRVAFDEFSDQTGTVLDPFQLSGYMHLHCFESIFDLGYLVHHGAARLGFRVLPDERNLPYESRNPASITRDHKDMANAYKEWVASQKARVNRIEELNWAVPPAQRYTGLDPGPRNILPHAQRLGCFLVDKHLSLQVKGRALARAQRGGIHIGIHKGNLDLLEQRKRQNLVAKKKHDARLASEEDEDEEEERPRKRTRQTRSTSSPLSVTSSPPPAPQNKGKKRDADSMEDSIEVVRSPKRTRQEQDDDDLFGNPWANHAAAAATTTASSSSPFGQPANNNNLYNNPPSQPRPRTRKRSREMGEEILTQLTHRQHLTRASAHAIQSQLGAQPAHVQDQVLAAVPAEYAALVLPRNGALHDDRLAQRIGSLSQRQRREVEVAVGKQEKLDGAAAGVVGGKKKGQSI</sequence>
<feature type="compositionally biased region" description="Pro residues" evidence="1">
    <location>
        <begin position="283"/>
        <end position="296"/>
    </location>
</feature>
<feature type="compositionally biased region" description="Polar residues" evidence="1">
    <location>
        <begin position="65"/>
        <end position="92"/>
    </location>
</feature>
<dbReference type="EMBL" id="MU857157">
    <property type="protein sequence ID" value="KAK4149462.1"/>
    <property type="molecule type" value="Genomic_DNA"/>
</dbReference>
<feature type="region of interest" description="Disordered" evidence="1">
    <location>
        <begin position="262"/>
        <end position="305"/>
    </location>
</feature>
<feature type="compositionally biased region" description="Polar residues" evidence="1">
    <location>
        <begin position="122"/>
        <end position="132"/>
    </location>
</feature>
<evidence type="ECO:0000313" key="3">
    <source>
        <dbReference type="Proteomes" id="UP001302745"/>
    </source>
</evidence>
<feature type="region of interest" description="Disordered" evidence="1">
    <location>
        <begin position="147"/>
        <end position="213"/>
    </location>
</feature>
<proteinExistence type="predicted"/>
<reference evidence="2" key="2">
    <citation type="submission" date="2023-05" db="EMBL/GenBank/DDBJ databases">
        <authorList>
            <consortium name="Lawrence Berkeley National Laboratory"/>
            <person name="Steindorff A."/>
            <person name="Hensen N."/>
            <person name="Bonometti L."/>
            <person name="Westerberg I."/>
            <person name="Brannstrom I.O."/>
            <person name="Guillou S."/>
            <person name="Cros-Aarteil S."/>
            <person name="Calhoun S."/>
            <person name="Haridas S."/>
            <person name="Kuo A."/>
            <person name="Mondo S."/>
            <person name="Pangilinan J."/>
            <person name="Riley R."/>
            <person name="Labutti K."/>
            <person name="Andreopoulos B."/>
            <person name="Lipzen A."/>
            <person name="Chen C."/>
            <person name="Yanf M."/>
            <person name="Daum C."/>
            <person name="Ng V."/>
            <person name="Clum A."/>
            <person name="Ohm R."/>
            <person name="Martin F."/>
            <person name="Silar P."/>
            <person name="Natvig D."/>
            <person name="Lalanne C."/>
            <person name="Gautier V."/>
            <person name="Ament-Velasquez S.L."/>
            <person name="Kruys A."/>
            <person name="Hutchinson M.I."/>
            <person name="Powell A.J."/>
            <person name="Barry K."/>
            <person name="Miller A.N."/>
            <person name="Grigoriev I.V."/>
            <person name="Debuchy R."/>
            <person name="Gladieux P."/>
            <person name="Thoren M.H."/>
            <person name="Johannesson H."/>
        </authorList>
    </citation>
    <scope>NUCLEOTIDE SEQUENCE</scope>
    <source>
        <strain evidence="2">CBS 538.74</strain>
    </source>
</reference>
<evidence type="ECO:0000256" key="1">
    <source>
        <dbReference type="SAM" id="MobiDB-lite"/>
    </source>
</evidence>
<name>A0AAN6VDI6_9PEZI</name>
<dbReference type="AlphaFoldDB" id="A0AAN6VDI6"/>
<feature type="compositionally biased region" description="Polar residues" evidence="1">
    <location>
        <begin position="157"/>
        <end position="179"/>
    </location>
</feature>
<reference evidence="2" key="1">
    <citation type="journal article" date="2023" name="Mol. Phylogenet. Evol.">
        <title>Genome-scale phylogeny and comparative genomics of the fungal order Sordariales.</title>
        <authorList>
            <person name="Hensen N."/>
            <person name="Bonometti L."/>
            <person name="Westerberg I."/>
            <person name="Brannstrom I.O."/>
            <person name="Guillou S."/>
            <person name="Cros-Aarteil S."/>
            <person name="Calhoun S."/>
            <person name="Haridas S."/>
            <person name="Kuo A."/>
            <person name="Mondo S."/>
            <person name="Pangilinan J."/>
            <person name="Riley R."/>
            <person name="LaButti K."/>
            <person name="Andreopoulos B."/>
            <person name="Lipzen A."/>
            <person name="Chen C."/>
            <person name="Yan M."/>
            <person name="Daum C."/>
            <person name="Ng V."/>
            <person name="Clum A."/>
            <person name="Steindorff A."/>
            <person name="Ohm R.A."/>
            <person name="Martin F."/>
            <person name="Silar P."/>
            <person name="Natvig D.O."/>
            <person name="Lalanne C."/>
            <person name="Gautier V."/>
            <person name="Ament-Velasquez S.L."/>
            <person name="Kruys A."/>
            <person name="Hutchinson M.I."/>
            <person name="Powell A.J."/>
            <person name="Barry K."/>
            <person name="Miller A.N."/>
            <person name="Grigoriev I.V."/>
            <person name="Debuchy R."/>
            <person name="Gladieux P."/>
            <person name="Hiltunen Thoren M."/>
            <person name="Johannesson H."/>
        </authorList>
    </citation>
    <scope>NUCLEOTIDE SEQUENCE</scope>
    <source>
        <strain evidence="2">CBS 538.74</strain>
    </source>
</reference>
<feature type="compositionally biased region" description="Low complexity" evidence="1">
    <location>
        <begin position="688"/>
        <end position="700"/>
    </location>
</feature>
<feature type="region of interest" description="Disordered" evidence="1">
    <location>
        <begin position="598"/>
        <end position="730"/>
    </location>
</feature>
<feature type="compositionally biased region" description="Low complexity" evidence="1">
    <location>
        <begin position="199"/>
        <end position="210"/>
    </location>
</feature>
<feature type="region of interest" description="Disordered" evidence="1">
    <location>
        <begin position="19"/>
        <end position="132"/>
    </location>
</feature>